<keyword evidence="1" id="KW-0472">Membrane</keyword>
<feature type="transmembrane region" description="Helical" evidence="1">
    <location>
        <begin position="12"/>
        <end position="43"/>
    </location>
</feature>
<gene>
    <name evidence="2" type="ORF">CS528_01280</name>
</gene>
<name>A0A3S5XZF3_9MOLU</name>
<protein>
    <submittedName>
        <fullName evidence="2">Uncharacterized protein</fullName>
    </submittedName>
</protein>
<dbReference type="AlphaFoldDB" id="A0A3S5XZF3"/>
<evidence type="ECO:0000256" key="1">
    <source>
        <dbReference type="SAM" id="Phobius"/>
    </source>
</evidence>
<evidence type="ECO:0000313" key="2">
    <source>
        <dbReference type="EMBL" id="ATQ35397.1"/>
    </source>
</evidence>
<accession>A0A3S5XZF3</accession>
<organism evidence="2 3">
    <name type="scientific">Mesoplasma entomophilum</name>
    <dbReference type="NCBI Taxonomy" id="2149"/>
    <lineage>
        <taxon>Bacteria</taxon>
        <taxon>Bacillati</taxon>
        <taxon>Mycoplasmatota</taxon>
        <taxon>Mollicutes</taxon>
        <taxon>Entomoplasmatales</taxon>
        <taxon>Entomoplasmataceae</taxon>
        <taxon>Mesoplasma</taxon>
    </lineage>
</organism>
<dbReference type="KEGG" id="ment:CS528_01280"/>
<keyword evidence="1" id="KW-0812">Transmembrane</keyword>
<dbReference type="EMBL" id="CP024411">
    <property type="protein sequence ID" value="ATQ35397.1"/>
    <property type="molecule type" value="Genomic_DNA"/>
</dbReference>
<proteinExistence type="predicted"/>
<keyword evidence="3" id="KW-1185">Reference proteome</keyword>
<dbReference type="Proteomes" id="UP000232226">
    <property type="component" value="Chromosome"/>
</dbReference>
<sequence length="160" mass="19161">MNKLISNNFFRILVLYFTVSFFLPKLGFLVPLIVVFSLFYSVFKIFKEIRVKPKFIGIFFILFFLWTLFILVFTIAILLVIFKNNSTLLNFKLSVTIFCSLIMVFNFNPFMKITILSDKNNFRLYVFFTKIIKNINYSCFWGKLIVLKKLIWYRQDISSI</sequence>
<evidence type="ECO:0000313" key="3">
    <source>
        <dbReference type="Proteomes" id="UP000232226"/>
    </source>
</evidence>
<reference evidence="2 3" key="1">
    <citation type="submission" date="2017-10" db="EMBL/GenBank/DDBJ databases">
        <title>Complete Genome Sequence of Mesoplasma entomophilum.</title>
        <authorList>
            <person name="Knight T.F."/>
            <person name="Citino T."/>
            <person name="Rubinstein R."/>
            <person name="Neuschaefer Z."/>
        </authorList>
    </citation>
    <scope>NUCLEOTIDE SEQUENCE [LARGE SCALE GENOMIC DNA]</scope>
    <source>
        <strain evidence="2 3">TAC</strain>
    </source>
</reference>
<feature type="transmembrane region" description="Helical" evidence="1">
    <location>
        <begin position="55"/>
        <end position="82"/>
    </location>
</feature>
<feature type="transmembrane region" description="Helical" evidence="1">
    <location>
        <begin position="88"/>
        <end position="107"/>
    </location>
</feature>
<keyword evidence="1" id="KW-1133">Transmembrane helix</keyword>